<evidence type="ECO:0000313" key="10">
    <source>
        <dbReference type="EMBL" id="CAB5019455.1"/>
    </source>
</evidence>
<keyword evidence="1" id="KW-0479">Metal-binding</keyword>
<evidence type="ECO:0000259" key="3">
    <source>
        <dbReference type="Pfam" id="PF00557"/>
    </source>
</evidence>
<keyword evidence="2" id="KW-0378">Hydrolase</keyword>
<sequence length="350" mass="38378">MTLQRIERLQSELADDQGLYVTNLINVRYLCGFTGSNGALFVTKNSATLATDSRYEIQSANQTIGVEIMIGRNLSELLLRGQPQREVLVEGDDISVNALKALKDSNSKMSFLETDGVIEQLRSVKDQSEMQSIRAACQISTQALSDILPKVQVGLTERQVRDLLENRMRELGADDIAFASIVAGGPNSAIPHHEPTTRELSSGDLLKIDFGAKVDGYHADCTRTFVMGKPAQWQVELHQAVAQAQAAGRSTISSVVDYSSVEDAVNASLAETGYREFFTHGLGHGVGLEIHEEPFFSRNRAGKIAKNTVITIEPGAYLPERGGVRIEDTVAVTMQGHENYTEFSYELIEL</sequence>
<dbReference type="EMBL" id="CAESAI010000007">
    <property type="protein sequence ID" value="CAB4334253.1"/>
    <property type="molecule type" value="Genomic_DNA"/>
</dbReference>
<accession>A0A6J7T4G7</accession>
<organism evidence="11">
    <name type="scientific">freshwater metagenome</name>
    <dbReference type="NCBI Taxonomy" id="449393"/>
    <lineage>
        <taxon>unclassified sequences</taxon>
        <taxon>metagenomes</taxon>
        <taxon>ecological metagenomes</taxon>
    </lineage>
</organism>
<dbReference type="Gene3D" id="3.90.230.10">
    <property type="entry name" value="Creatinase/methionine aminopeptidase superfamily"/>
    <property type="match status" value="1"/>
</dbReference>
<evidence type="ECO:0000313" key="6">
    <source>
        <dbReference type="EMBL" id="CAB4342095.1"/>
    </source>
</evidence>
<evidence type="ECO:0000259" key="4">
    <source>
        <dbReference type="Pfam" id="PF01321"/>
    </source>
</evidence>
<evidence type="ECO:0000313" key="5">
    <source>
        <dbReference type="EMBL" id="CAB4334253.1"/>
    </source>
</evidence>
<dbReference type="InterPro" id="IPR000994">
    <property type="entry name" value="Pept_M24"/>
</dbReference>
<dbReference type="Pfam" id="PF01321">
    <property type="entry name" value="Creatinase_N"/>
    <property type="match status" value="1"/>
</dbReference>
<dbReference type="EMBL" id="CAFBPK010000011">
    <property type="protein sequence ID" value="CAB5019455.1"/>
    <property type="molecule type" value="Genomic_DNA"/>
</dbReference>
<dbReference type="GO" id="GO:0016787">
    <property type="term" value="F:hydrolase activity"/>
    <property type="evidence" value="ECO:0007669"/>
    <property type="project" value="UniProtKB-KW"/>
</dbReference>
<dbReference type="EMBL" id="CAFBIX010000100">
    <property type="protein sequence ID" value="CAB4851218.1"/>
    <property type="molecule type" value="Genomic_DNA"/>
</dbReference>
<dbReference type="EMBL" id="CAFBQG010000047">
    <property type="protein sequence ID" value="CAB5047368.1"/>
    <property type="molecule type" value="Genomic_DNA"/>
</dbReference>
<dbReference type="PROSITE" id="PS00491">
    <property type="entry name" value="PROLINE_PEPTIDASE"/>
    <property type="match status" value="1"/>
</dbReference>
<proteinExistence type="predicted"/>
<gene>
    <name evidence="7" type="ORF">UFOPK2648_00694</name>
    <name evidence="8" type="ORF">UFOPK3037_00632</name>
    <name evidence="9" type="ORF">UFOPK3278_01428</name>
    <name evidence="5" type="ORF">UFOPK3406_00459</name>
    <name evidence="6" type="ORF">UFOPK3925_01089</name>
    <name evidence="10" type="ORF">UFOPK4097_00838</name>
    <name evidence="11" type="ORF">UFOPK4301_00522</name>
</gene>
<dbReference type="GO" id="GO:0046872">
    <property type="term" value="F:metal ion binding"/>
    <property type="evidence" value="ECO:0007669"/>
    <property type="project" value="UniProtKB-KW"/>
</dbReference>
<dbReference type="AlphaFoldDB" id="A0A6J7T4G7"/>
<evidence type="ECO:0000313" key="7">
    <source>
        <dbReference type="EMBL" id="CAB4707640.1"/>
    </source>
</evidence>
<evidence type="ECO:0000313" key="9">
    <source>
        <dbReference type="EMBL" id="CAB4851218.1"/>
    </source>
</evidence>
<dbReference type="InterPro" id="IPR001714">
    <property type="entry name" value="Pept_M24_MAP"/>
</dbReference>
<dbReference type="SUPFAM" id="SSF55920">
    <property type="entry name" value="Creatinase/aminopeptidase"/>
    <property type="match status" value="1"/>
</dbReference>
<dbReference type="InterPro" id="IPR029149">
    <property type="entry name" value="Creatin/AminoP/Spt16_N"/>
</dbReference>
<dbReference type="PRINTS" id="PR00599">
    <property type="entry name" value="MAPEPTIDASE"/>
</dbReference>
<dbReference type="InterPro" id="IPR050659">
    <property type="entry name" value="Peptidase_M24B"/>
</dbReference>
<evidence type="ECO:0000313" key="11">
    <source>
        <dbReference type="EMBL" id="CAB5047368.1"/>
    </source>
</evidence>
<dbReference type="InterPro" id="IPR001131">
    <property type="entry name" value="Peptidase_M24B_aminopep-P_CS"/>
</dbReference>
<feature type="domain" description="Creatinase N-terminal" evidence="4">
    <location>
        <begin position="5"/>
        <end position="124"/>
    </location>
</feature>
<reference evidence="11" key="1">
    <citation type="submission" date="2020-05" db="EMBL/GenBank/DDBJ databases">
        <authorList>
            <person name="Chiriac C."/>
            <person name="Salcher M."/>
            <person name="Ghai R."/>
            <person name="Kavagutti S V."/>
        </authorList>
    </citation>
    <scope>NUCLEOTIDE SEQUENCE</scope>
</reference>
<dbReference type="PANTHER" id="PTHR46112:SF8">
    <property type="entry name" value="CYTOPLASMIC PEPTIDASE PEPQ-RELATED"/>
    <property type="match status" value="1"/>
</dbReference>
<evidence type="ECO:0000256" key="1">
    <source>
        <dbReference type="ARBA" id="ARBA00022723"/>
    </source>
</evidence>
<dbReference type="EMBL" id="CAESAD010000008">
    <property type="protein sequence ID" value="CAB4342095.1"/>
    <property type="molecule type" value="Genomic_DNA"/>
</dbReference>
<name>A0A6J7T4G7_9ZZZZ</name>
<evidence type="ECO:0000313" key="8">
    <source>
        <dbReference type="EMBL" id="CAB4800866.1"/>
    </source>
</evidence>
<dbReference type="PANTHER" id="PTHR46112">
    <property type="entry name" value="AMINOPEPTIDASE"/>
    <property type="match status" value="1"/>
</dbReference>
<dbReference type="EMBL" id="CAFAAO010000006">
    <property type="protein sequence ID" value="CAB4800866.1"/>
    <property type="molecule type" value="Genomic_DNA"/>
</dbReference>
<evidence type="ECO:0000256" key="2">
    <source>
        <dbReference type="ARBA" id="ARBA00022801"/>
    </source>
</evidence>
<dbReference type="Gene3D" id="3.40.350.10">
    <property type="entry name" value="Creatinase/prolidase N-terminal domain"/>
    <property type="match status" value="1"/>
</dbReference>
<dbReference type="EMBL" id="CAEZYC010000031">
    <property type="protein sequence ID" value="CAB4707640.1"/>
    <property type="molecule type" value="Genomic_DNA"/>
</dbReference>
<dbReference type="Pfam" id="PF00557">
    <property type="entry name" value="Peptidase_M24"/>
    <property type="match status" value="1"/>
</dbReference>
<protein>
    <submittedName>
        <fullName evidence="11">Unannotated protein</fullName>
    </submittedName>
</protein>
<feature type="domain" description="Peptidase M24" evidence="3">
    <location>
        <begin position="132"/>
        <end position="333"/>
    </location>
</feature>
<dbReference type="InterPro" id="IPR000587">
    <property type="entry name" value="Creatinase_N"/>
</dbReference>
<dbReference type="SUPFAM" id="SSF53092">
    <property type="entry name" value="Creatinase/prolidase N-terminal domain"/>
    <property type="match status" value="1"/>
</dbReference>
<dbReference type="InterPro" id="IPR036005">
    <property type="entry name" value="Creatinase/aminopeptidase-like"/>
</dbReference>